<dbReference type="Pfam" id="PF02699">
    <property type="entry name" value="YajC"/>
    <property type="match status" value="1"/>
</dbReference>
<proteinExistence type="predicted"/>
<comment type="caution">
    <text evidence="1">The sequence shown here is derived from an EMBL/GenBank/DDBJ whole genome shotgun (WGS) entry which is preliminary data.</text>
</comment>
<dbReference type="EMBL" id="JBGMEI010000001">
    <property type="protein sequence ID" value="MFO3664773.1"/>
    <property type="molecule type" value="Genomic_DNA"/>
</dbReference>
<sequence>MRLEYIILIILLFGFYETSVKDDIKRKKNREYVYDNLEIGSKIVTYTGIIGEVTDIDGEVVTILSGTFDSISKIKIKKTEVENII</sequence>
<name>A0ABW9M5Q3_9FIRM</name>
<dbReference type="RefSeq" id="WP_410030549.1">
    <property type="nucleotide sequence ID" value="NZ_JBGMEI010000001.1"/>
</dbReference>
<dbReference type="SMART" id="SM01323">
    <property type="entry name" value="YajC"/>
    <property type="match status" value="1"/>
</dbReference>
<organism evidence="1 2">
    <name type="scientific">Anaerococcus martiniensis</name>
    <dbReference type="NCBI Taxonomy" id="3115615"/>
    <lineage>
        <taxon>Bacteria</taxon>
        <taxon>Bacillati</taxon>
        <taxon>Bacillota</taxon>
        <taxon>Tissierellia</taxon>
        <taxon>Tissierellales</taxon>
        <taxon>Peptoniphilaceae</taxon>
        <taxon>Anaerococcus</taxon>
    </lineage>
</organism>
<reference evidence="1 2" key="1">
    <citation type="journal article" date="2025" name="Anaerobe">
        <title>Description of Anaerococcus kampingiae sp. nov., Anaerococcus groningensis sp. nov., Anaerococcus martiniensis sp. nov., and Anaerococcus cruorum sp. nov., isolated from human clinical specimens.</title>
        <authorList>
            <person name="Boiten K.E."/>
            <person name="Meijer J."/>
            <person name="van Wezel E.M."/>
            <person name="Veloo A.C.M."/>
        </authorList>
    </citation>
    <scope>NUCLEOTIDE SEQUENCE [LARGE SCALE GENOMIC DNA]</scope>
    <source>
        <strain evidence="1 2">ENR0831</strain>
    </source>
</reference>
<gene>
    <name evidence="1" type="ORF">ACCQ41_00675</name>
</gene>
<evidence type="ECO:0000313" key="2">
    <source>
        <dbReference type="Proteomes" id="UP001637996"/>
    </source>
</evidence>
<protein>
    <submittedName>
        <fullName evidence="1">Preprotein translocase subunit YajC</fullName>
    </submittedName>
</protein>
<keyword evidence="2" id="KW-1185">Reference proteome</keyword>
<dbReference type="InterPro" id="IPR003849">
    <property type="entry name" value="Preprotein_translocase_YajC"/>
</dbReference>
<evidence type="ECO:0000313" key="1">
    <source>
        <dbReference type="EMBL" id="MFO3664773.1"/>
    </source>
</evidence>
<accession>A0ABW9M5Q3</accession>
<dbReference type="Proteomes" id="UP001637996">
    <property type="component" value="Unassembled WGS sequence"/>
</dbReference>